<dbReference type="EMBL" id="JAQJAN010000020">
    <property type="protein sequence ID" value="KAJ5703935.1"/>
    <property type="molecule type" value="Genomic_DNA"/>
</dbReference>
<dbReference type="GO" id="GO:0017000">
    <property type="term" value="P:antibiotic biosynthetic process"/>
    <property type="evidence" value="ECO:0007669"/>
    <property type="project" value="UniProtKB-ARBA"/>
</dbReference>
<evidence type="ECO:0000313" key="2">
    <source>
        <dbReference type="Proteomes" id="UP001215712"/>
    </source>
</evidence>
<name>A0AAD6HBG0_9EURO</name>
<dbReference type="InterPro" id="IPR029058">
    <property type="entry name" value="AB_hydrolase_fold"/>
</dbReference>
<dbReference type="SUPFAM" id="SSF53474">
    <property type="entry name" value="alpha/beta-Hydrolases"/>
    <property type="match status" value="1"/>
</dbReference>
<evidence type="ECO:0000313" key="1">
    <source>
        <dbReference type="EMBL" id="KAJ5703935.1"/>
    </source>
</evidence>
<organism evidence="1 2">
    <name type="scientific">Penicillium malachiteum</name>
    <dbReference type="NCBI Taxonomy" id="1324776"/>
    <lineage>
        <taxon>Eukaryota</taxon>
        <taxon>Fungi</taxon>
        <taxon>Dikarya</taxon>
        <taxon>Ascomycota</taxon>
        <taxon>Pezizomycotina</taxon>
        <taxon>Eurotiomycetes</taxon>
        <taxon>Eurotiomycetidae</taxon>
        <taxon>Eurotiales</taxon>
        <taxon>Aspergillaceae</taxon>
        <taxon>Penicillium</taxon>
    </lineage>
</organism>
<reference evidence="1" key="2">
    <citation type="submission" date="2023-01" db="EMBL/GenBank/DDBJ databases">
        <authorList>
            <person name="Petersen C."/>
        </authorList>
    </citation>
    <scope>NUCLEOTIDE SEQUENCE</scope>
    <source>
        <strain evidence="1">IBT 17514</strain>
    </source>
</reference>
<dbReference type="Gene3D" id="3.40.50.1820">
    <property type="entry name" value="alpha/beta hydrolase"/>
    <property type="match status" value="1"/>
</dbReference>
<dbReference type="AlphaFoldDB" id="A0AAD6HBG0"/>
<gene>
    <name evidence="1" type="ORF">N7493_011073</name>
</gene>
<sequence>MSDYWANFIRTGNPNGDGLAHFPASSGNKSAMWLGEYVGAGPITVSEERISFLRRWMSHLHEY</sequence>
<dbReference type="Proteomes" id="UP001215712">
    <property type="component" value="Unassembled WGS sequence"/>
</dbReference>
<keyword evidence="2" id="KW-1185">Reference proteome</keyword>
<accession>A0AAD6HBG0</accession>
<proteinExistence type="predicted"/>
<reference evidence="1" key="1">
    <citation type="journal article" date="2023" name="IMA Fungus">
        <title>Comparative genomic study of the Penicillium genus elucidates a diverse pangenome and 15 lateral gene transfer events.</title>
        <authorList>
            <person name="Petersen C."/>
            <person name="Sorensen T."/>
            <person name="Nielsen M.R."/>
            <person name="Sondergaard T.E."/>
            <person name="Sorensen J.L."/>
            <person name="Fitzpatrick D.A."/>
            <person name="Frisvad J.C."/>
            <person name="Nielsen K.L."/>
        </authorList>
    </citation>
    <scope>NUCLEOTIDE SEQUENCE</scope>
    <source>
        <strain evidence="1">IBT 17514</strain>
    </source>
</reference>
<protein>
    <submittedName>
        <fullName evidence="1">CAZyme family CE10</fullName>
    </submittedName>
</protein>
<dbReference type="GO" id="GO:0072330">
    <property type="term" value="P:monocarboxylic acid biosynthetic process"/>
    <property type="evidence" value="ECO:0007669"/>
    <property type="project" value="UniProtKB-ARBA"/>
</dbReference>
<comment type="caution">
    <text evidence="1">The sequence shown here is derived from an EMBL/GenBank/DDBJ whole genome shotgun (WGS) entry which is preliminary data.</text>
</comment>